<dbReference type="Proteomes" id="UP000266743">
    <property type="component" value="Chromosome 10"/>
</dbReference>
<dbReference type="Pfam" id="PF24842">
    <property type="entry name" value="UFD1_N2"/>
    <property type="match status" value="1"/>
</dbReference>
<protein>
    <submittedName>
        <fullName evidence="6">Ubiquitin fusion degradation protein</fullName>
    </submittedName>
</protein>
<evidence type="ECO:0000256" key="1">
    <source>
        <dbReference type="ARBA" id="ARBA00006043"/>
    </source>
</evidence>
<dbReference type="InterPro" id="IPR042299">
    <property type="entry name" value="Ufd1-like_Nn"/>
</dbReference>
<organism evidence="6">
    <name type="scientific">Trypanosoma brucei equiperdum</name>
    <dbReference type="NCBI Taxonomy" id="630700"/>
    <lineage>
        <taxon>Eukaryota</taxon>
        <taxon>Discoba</taxon>
        <taxon>Euglenozoa</taxon>
        <taxon>Kinetoplastea</taxon>
        <taxon>Metakinetoplastina</taxon>
        <taxon>Trypanosomatida</taxon>
        <taxon>Trypanosomatidae</taxon>
        <taxon>Trypanosoma</taxon>
    </lineage>
</organism>
<feature type="domain" description="Ubiquitin fusion degradation protein UFD1 N-terminal subdomain 1" evidence="4">
    <location>
        <begin position="12"/>
        <end position="107"/>
    </location>
</feature>
<dbReference type="InterPro" id="IPR055417">
    <property type="entry name" value="UFD1_N1"/>
</dbReference>
<dbReference type="EMBL" id="QSBY01000010">
    <property type="protein sequence ID" value="RHW69946.1"/>
    <property type="molecule type" value="Genomic_DNA"/>
</dbReference>
<name>A0A3L6L1C7_9TRYP</name>
<dbReference type="InterPro" id="IPR055418">
    <property type="entry name" value="UFD1_N2"/>
</dbReference>
<evidence type="ECO:0000259" key="5">
    <source>
        <dbReference type="Pfam" id="PF24842"/>
    </source>
</evidence>
<keyword evidence="2" id="KW-0833">Ubl conjugation pathway</keyword>
<accession>A0A3L6L1C7</accession>
<proteinExistence type="inferred from homology"/>
<dbReference type="Gene3D" id="3.10.330.10">
    <property type="match status" value="1"/>
</dbReference>
<dbReference type="PANTHER" id="PTHR12555">
    <property type="entry name" value="UBIQUITIN FUSION DEGRADATON PROTEIN 1"/>
    <property type="match status" value="1"/>
</dbReference>
<sequence>MYPGKESPEIFRGSLRAFPSVFASTDAKINSGSRVILPPTCLQKLSTMRVAYPLQFKLRNGKRGVTCYAGVLEFSAEEGHIVMPAWMFTAMGLCEGSTVSIETCTLPPGGLIKLRPQESNFLQLSNPKNVLEMRLSDYPVLTKGTSIVLDYLDRDFVIDVISITDDTGKSVDAISTVRADTQATELKVEFERPLDMPPSPTESERQMPQGGNIIGADDAVEFAPFVLQPPTIGNQPQPARAKQPKEEAKAAFVPFMGVGRRIDGKSTVEEKSDTGGHRVAKTQEEMAQEAREMRLKAFGRFNAAKN</sequence>
<dbReference type="GO" id="GO:0031593">
    <property type="term" value="F:polyubiquitin modification-dependent protein binding"/>
    <property type="evidence" value="ECO:0007669"/>
    <property type="project" value="TreeGrafter"/>
</dbReference>
<gene>
    <name evidence="6" type="ORF">DPX39_100085000</name>
</gene>
<comment type="caution">
    <text evidence="6">The sequence shown here is derived from an EMBL/GenBank/DDBJ whole genome shotgun (WGS) entry which is preliminary data.</text>
</comment>
<feature type="domain" description="Ubiquitin fusion degradation protein UFD1 N-terminal subdomain 2" evidence="5">
    <location>
        <begin position="109"/>
        <end position="193"/>
    </location>
</feature>
<dbReference type="Pfam" id="PF03152">
    <property type="entry name" value="UFD1_N1"/>
    <property type="match status" value="1"/>
</dbReference>
<feature type="region of interest" description="Disordered" evidence="3">
    <location>
        <begin position="263"/>
        <end position="288"/>
    </location>
</feature>
<dbReference type="InterPro" id="IPR004854">
    <property type="entry name" value="Ufd1-like"/>
</dbReference>
<reference evidence="6" key="1">
    <citation type="submission" date="2018-09" db="EMBL/GenBank/DDBJ databases">
        <title>whole genome sequence of T. equiperdum IVM-t1 strain.</title>
        <authorList>
            <person name="Suganuma K."/>
        </authorList>
    </citation>
    <scope>NUCLEOTIDE SEQUENCE [LARGE SCALE GENOMIC DNA]</scope>
    <source>
        <strain evidence="6">IVM-t1</strain>
    </source>
</reference>
<evidence type="ECO:0000256" key="2">
    <source>
        <dbReference type="ARBA" id="ARBA00022786"/>
    </source>
</evidence>
<dbReference type="GO" id="GO:0006511">
    <property type="term" value="P:ubiquitin-dependent protein catabolic process"/>
    <property type="evidence" value="ECO:0007669"/>
    <property type="project" value="InterPro"/>
</dbReference>
<comment type="similarity">
    <text evidence="1">Belongs to the UFD1 family.</text>
</comment>
<dbReference type="GO" id="GO:0034098">
    <property type="term" value="C:VCP-NPL4-UFD1 AAA ATPase complex"/>
    <property type="evidence" value="ECO:0007669"/>
    <property type="project" value="TreeGrafter"/>
</dbReference>
<dbReference type="PANTHER" id="PTHR12555:SF13">
    <property type="entry name" value="UBIQUITIN RECOGNITION FACTOR IN ER-ASSOCIATED DEGRADATION PROTEIN 1"/>
    <property type="match status" value="1"/>
</dbReference>
<dbReference type="AlphaFoldDB" id="A0A3L6L1C7"/>
<evidence type="ECO:0000313" key="6">
    <source>
        <dbReference type="EMBL" id="RHW69946.1"/>
    </source>
</evidence>
<evidence type="ECO:0000259" key="4">
    <source>
        <dbReference type="Pfam" id="PF03152"/>
    </source>
</evidence>
<evidence type="ECO:0000256" key="3">
    <source>
        <dbReference type="SAM" id="MobiDB-lite"/>
    </source>
</evidence>
<dbReference type="GO" id="GO:0036503">
    <property type="term" value="P:ERAD pathway"/>
    <property type="evidence" value="ECO:0007669"/>
    <property type="project" value="TreeGrafter"/>
</dbReference>
<dbReference type="Gene3D" id="2.40.40.50">
    <property type="entry name" value="Ubiquitin fusion degradation protein UFD1, N-terminal domain"/>
    <property type="match status" value="1"/>
</dbReference>